<evidence type="ECO:0000256" key="2">
    <source>
        <dbReference type="ARBA" id="ARBA00006143"/>
    </source>
</evidence>
<evidence type="ECO:0000259" key="8">
    <source>
        <dbReference type="Pfam" id="PF02683"/>
    </source>
</evidence>
<proteinExistence type="inferred from homology"/>
<keyword evidence="10" id="KW-1185">Reference proteome</keyword>
<dbReference type="Proteomes" id="UP000440694">
    <property type="component" value="Unassembled WGS sequence"/>
</dbReference>
<feature type="domain" description="Cytochrome C biogenesis protein transmembrane" evidence="8">
    <location>
        <begin position="10"/>
        <end position="223"/>
    </location>
</feature>
<dbReference type="PANTHER" id="PTHR31272:SF4">
    <property type="entry name" value="CYTOCHROME C-TYPE BIOGENESIS PROTEIN HI_1454-RELATED"/>
    <property type="match status" value="1"/>
</dbReference>
<dbReference type="GO" id="GO:0016020">
    <property type="term" value="C:membrane"/>
    <property type="evidence" value="ECO:0007669"/>
    <property type="project" value="UniProtKB-SubCell"/>
</dbReference>
<evidence type="ECO:0000256" key="4">
    <source>
        <dbReference type="ARBA" id="ARBA00022748"/>
    </source>
</evidence>
<reference evidence="9 10" key="1">
    <citation type="submission" date="2019-11" db="EMBL/GenBank/DDBJ databases">
        <title>Identification of a novel strain.</title>
        <authorList>
            <person name="Xu Q."/>
            <person name="Wang G."/>
        </authorList>
    </citation>
    <scope>NUCLEOTIDE SEQUENCE [LARGE SCALE GENOMIC DNA]</scope>
    <source>
        <strain evidence="10">xq</strain>
    </source>
</reference>
<accession>A0A6I3KGQ5</accession>
<feature type="transmembrane region" description="Helical" evidence="7">
    <location>
        <begin position="175"/>
        <end position="201"/>
    </location>
</feature>
<feature type="transmembrane region" description="Helical" evidence="7">
    <location>
        <begin position="213"/>
        <end position="234"/>
    </location>
</feature>
<keyword evidence="5 7" id="KW-1133">Transmembrane helix</keyword>
<evidence type="ECO:0000313" key="10">
    <source>
        <dbReference type="Proteomes" id="UP000440694"/>
    </source>
</evidence>
<comment type="similarity">
    <text evidence="2">Belongs to the DsbD family.</text>
</comment>
<sequence>MLGDLQIYFGVALAGLVSFLSPCVLPLVPPYLSYLGGTTIDELAAEGGVPQHVWRRVIVAACLFVLGFTTVFVGLGAGASLFGQLIQTYKRELEIVAGLVIILFGLHFLGIFRIGLLYKEARYHGTHHHGVSYIGSYVIGLAFAFGWTPCIGPILATVLALAANEGSLATGVKLLAVYSLGLGVPFILAAVAIGPFLGFMQKFRRHLDKVEKAMGAFLVLTGLLFLTGSINWFGSWMLDNFPGLARIEEMVTPQDLGREILQRGAPQP</sequence>
<comment type="subcellular location">
    <subcellularLocation>
        <location evidence="1">Membrane</location>
        <topology evidence="1">Multi-pass membrane protein</topology>
    </subcellularLocation>
</comment>
<feature type="transmembrane region" description="Helical" evidence="7">
    <location>
        <begin position="95"/>
        <end position="116"/>
    </location>
</feature>
<dbReference type="Pfam" id="PF02683">
    <property type="entry name" value="DsbD_TM"/>
    <property type="match status" value="1"/>
</dbReference>
<feature type="transmembrane region" description="Helical" evidence="7">
    <location>
        <begin position="6"/>
        <end position="28"/>
    </location>
</feature>
<feature type="transmembrane region" description="Helical" evidence="7">
    <location>
        <begin position="57"/>
        <end position="83"/>
    </location>
</feature>
<evidence type="ECO:0000313" key="9">
    <source>
        <dbReference type="EMBL" id="MTD93356.1"/>
    </source>
</evidence>
<protein>
    <submittedName>
        <fullName evidence="9">Cytochrome c biogenesis protein CcdA</fullName>
    </submittedName>
</protein>
<dbReference type="PANTHER" id="PTHR31272">
    <property type="entry name" value="CYTOCHROME C-TYPE BIOGENESIS PROTEIN HI_1454-RELATED"/>
    <property type="match status" value="1"/>
</dbReference>
<evidence type="ECO:0000256" key="1">
    <source>
        <dbReference type="ARBA" id="ARBA00004141"/>
    </source>
</evidence>
<dbReference type="AlphaFoldDB" id="A0A6I3KGQ5"/>
<evidence type="ECO:0000256" key="7">
    <source>
        <dbReference type="SAM" id="Phobius"/>
    </source>
</evidence>
<evidence type="ECO:0000256" key="6">
    <source>
        <dbReference type="ARBA" id="ARBA00023136"/>
    </source>
</evidence>
<name>A0A6I3KGQ5_9HYPH</name>
<dbReference type="InterPro" id="IPR051790">
    <property type="entry name" value="Cytochrome_c-biogenesis_DsbD"/>
</dbReference>
<dbReference type="EMBL" id="WMBQ01000001">
    <property type="protein sequence ID" value="MTD93356.1"/>
    <property type="molecule type" value="Genomic_DNA"/>
</dbReference>
<keyword evidence="4" id="KW-0201">Cytochrome c-type biogenesis</keyword>
<dbReference type="GO" id="GO:0017004">
    <property type="term" value="P:cytochrome complex assembly"/>
    <property type="evidence" value="ECO:0007669"/>
    <property type="project" value="UniProtKB-KW"/>
</dbReference>
<keyword evidence="3 7" id="KW-0812">Transmembrane</keyword>
<evidence type="ECO:0000256" key="3">
    <source>
        <dbReference type="ARBA" id="ARBA00022692"/>
    </source>
</evidence>
<dbReference type="InterPro" id="IPR003834">
    <property type="entry name" value="Cyt_c_assmbl_TM_dom"/>
</dbReference>
<evidence type="ECO:0000256" key="5">
    <source>
        <dbReference type="ARBA" id="ARBA00022989"/>
    </source>
</evidence>
<gene>
    <name evidence="9" type="ORF">GIW81_03280</name>
</gene>
<feature type="transmembrane region" description="Helical" evidence="7">
    <location>
        <begin position="137"/>
        <end position="163"/>
    </location>
</feature>
<comment type="caution">
    <text evidence="9">The sequence shown here is derived from an EMBL/GenBank/DDBJ whole genome shotgun (WGS) entry which is preliminary data.</text>
</comment>
<dbReference type="RefSeq" id="WP_154737903.1">
    <property type="nucleotide sequence ID" value="NZ_WMBQ01000001.1"/>
</dbReference>
<keyword evidence="6 7" id="KW-0472">Membrane</keyword>
<organism evidence="9 10">
    <name type="scientific">Hyphomicrobium album</name>
    <dbReference type="NCBI Taxonomy" id="2665159"/>
    <lineage>
        <taxon>Bacteria</taxon>
        <taxon>Pseudomonadati</taxon>
        <taxon>Pseudomonadota</taxon>
        <taxon>Alphaproteobacteria</taxon>
        <taxon>Hyphomicrobiales</taxon>
        <taxon>Hyphomicrobiaceae</taxon>
        <taxon>Hyphomicrobium</taxon>
    </lineage>
</organism>